<dbReference type="EMBL" id="CP039351">
    <property type="protein sequence ID" value="QCD99724.1"/>
    <property type="molecule type" value="Genomic_DNA"/>
</dbReference>
<gene>
    <name evidence="1" type="ORF">DEO72_LG7g1009</name>
</gene>
<keyword evidence="2" id="KW-1185">Reference proteome</keyword>
<dbReference type="AlphaFoldDB" id="A0A4D6MJ24"/>
<reference evidence="1 2" key="1">
    <citation type="submission" date="2019-04" db="EMBL/GenBank/DDBJ databases">
        <title>An improved genome assembly and genetic linkage map for asparagus bean, Vigna unguiculata ssp. sesquipedialis.</title>
        <authorList>
            <person name="Xia Q."/>
            <person name="Zhang R."/>
            <person name="Dong Y."/>
        </authorList>
    </citation>
    <scope>NUCLEOTIDE SEQUENCE [LARGE SCALE GENOMIC DNA]</scope>
    <source>
        <tissue evidence="1">Leaf</tissue>
    </source>
</reference>
<evidence type="ECO:0000313" key="2">
    <source>
        <dbReference type="Proteomes" id="UP000501690"/>
    </source>
</evidence>
<proteinExistence type="predicted"/>
<dbReference type="Proteomes" id="UP000501690">
    <property type="component" value="Linkage Group LG7"/>
</dbReference>
<evidence type="ECO:0000313" key="1">
    <source>
        <dbReference type="EMBL" id="QCD99724.1"/>
    </source>
</evidence>
<name>A0A4D6MJ24_VIGUN</name>
<sequence length="117" mass="12896">MRNLHLKPSRTAAATRKNHCSIVRKGDHIAGEEEEHRPAPITNLAVNRATNAAAFPPSHQRASTVSETLILERESLRHVSASDCIVKLVKSGQLVNGAAKLVKSDKKVKDWSKERDI</sequence>
<organism evidence="1 2">
    <name type="scientific">Vigna unguiculata</name>
    <name type="common">Cowpea</name>
    <dbReference type="NCBI Taxonomy" id="3917"/>
    <lineage>
        <taxon>Eukaryota</taxon>
        <taxon>Viridiplantae</taxon>
        <taxon>Streptophyta</taxon>
        <taxon>Embryophyta</taxon>
        <taxon>Tracheophyta</taxon>
        <taxon>Spermatophyta</taxon>
        <taxon>Magnoliopsida</taxon>
        <taxon>eudicotyledons</taxon>
        <taxon>Gunneridae</taxon>
        <taxon>Pentapetalae</taxon>
        <taxon>rosids</taxon>
        <taxon>fabids</taxon>
        <taxon>Fabales</taxon>
        <taxon>Fabaceae</taxon>
        <taxon>Papilionoideae</taxon>
        <taxon>50 kb inversion clade</taxon>
        <taxon>NPAAA clade</taxon>
        <taxon>indigoferoid/millettioid clade</taxon>
        <taxon>Phaseoleae</taxon>
        <taxon>Vigna</taxon>
    </lineage>
</organism>
<protein>
    <submittedName>
        <fullName evidence="1">Uncharacterized protein</fullName>
    </submittedName>
</protein>
<accession>A0A4D6MJ24</accession>